<gene>
    <name evidence="1" type="ordered locus">STH2283</name>
</gene>
<evidence type="ECO:0000313" key="2">
    <source>
        <dbReference type="Proteomes" id="UP000000417"/>
    </source>
</evidence>
<organism evidence="1 2">
    <name type="scientific">Symbiobacterium thermophilum (strain DSM 24528 / JCM 14929 / IAM 14863 / T)</name>
    <dbReference type="NCBI Taxonomy" id="292459"/>
    <lineage>
        <taxon>Bacteria</taxon>
        <taxon>Bacillati</taxon>
        <taxon>Bacillota</taxon>
        <taxon>Clostridia</taxon>
        <taxon>Eubacteriales</taxon>
        <taxon>Symbiobacteriaceae</taxon>
        <taxon>Symbiobacterium</taxon>
    </lineage>
</organism>
<name>Q67M27_SYMTH</name>
<evidence type="ECO:0000313" key="1">
    <source>
        <dbReference type="EMBL" id="BAD41268.1"/>
    </source>
</evidence>
<dbReference type="HOGENOM" id="CLU_2829691_0_0_9"/>
<dbReference type="KEGG" id="sth:STH2283"/>
<dbReference type="Proteomes" id="UP000000417">
    <property type="component" value="Chromosome"/>
</dbReference>
<proteinExistence type="predicted"/>
<dbReference type="EMBL" id="AP006840">
    <property type="protein sequence ID" value="BAD41268.1"/>
    <property type="molecule type" value="Genomic_DNA"/>
</dbReference>
<reference evidence="1 2" key="1">
    <citation type="journal article" date="2004" name="Nucleic Acids Res.">
        <title>Genome sequence of Symbiobacterium thermophilum, an uncultivable bacterium that depends on microbial commensalism.</title>
        <authorList>
            <person name="Ueda K."/>
            <person name="Yamashita A."/>
            <person name="Ishikawa J."/>
            <person name="Shimada M."/>
            <person name="Watsuji T."/>
            <person name="Morimura K."/>
            <person name="Ikeda H."/>
            <person name="Hattori M."/>
            <person name="Beppu T."/>
        </authorList>
    </citation>
    <scope>NUCLEOTIDE SEQUENCE [LARGE SCALE GENOMIC DNA]</scope>
    <source>
        <strain evidence="2">T / IAM 14863</strain>
    </source>
</reference>
<protein>
    <submittedName>
        <fullName evidence="1">Uncharacterized protein</fullName>
    </submittedName>
</protein>
<sequence>MQVLHLVRQLLYLVMYALHLVMQVLKPCTYGPVSRRARCPSIREGQCGARQGLGRGTLVWCPAFSP</sequence>
<keyword evidence="2" id="KW-1185">Reference proteome</keyword>
<dbReference type="AlphaFoldDB" id="Q67M27"/>
<accession>Q67M27</accession>